<sequence length="100" mass="11339">MCRDSGILFTNIWKMYGVVWCLYMGSESGRTGRAEKGGTGSRRRVCLVRVLATLKGFYGFTLHIVLCGSILFLLTSKSRQKKQLRNDSKSKNEDKTRPET</sequence>
<proteinExistence type="predicted"/>
<dbReference type="AlphaFoldDB" id="A0A1M3TLA3"/>
<evidence type="ECO:0000313" key="3">
    <source>
        <dbReference type="EMBL" id="OJZ87521.1"/>
    </source>
</evidence>
<organism evidence="3 4">
    <name type="scientific">Aspergillus luchuensis (strain CBS 106.47)</name>
    <dbReference type="NCBI Taxonomy" id="1137211"/>
    <lineage>
        <taxon>Eukaryota</taxon>
        <taxon>Fungi</taxon>
        <taxon>Dikarya</taxon>
        <taxon>Ascomycota</taxon>
        <taxon>Pezizomycotina</taxon>
        <taxon>Eurotiomycetes</taxon>
        <taxon>Eurotiomycetidae</taxon>
        <taxon>Eurotiales</taxon>
        <taxon>Aspergillaceae</taxon>
        <taxon>Aspergillus</taxon>
        <taxon>Aspergillus subgen. Circumdati</taxon>
    </lineage>
</organism>
<dbReference type="EMBL" id="KV878240">
    <property type="protein sequence ID" value="OJZ87521.1"/>
    <property type="molecule type" value="Genomic_DNA"/>
</dbReference>
<dbReference type="VEuPathDB" id="FungiDB:ASPFODRAFT_576405"/>
<keyword evidence="2" id="KW-0812">Transmembrane</keyword>
<accession>A0A1M3TLA3</accession>
<keyword evidence="2" id="KW-0472">Membrane</keyword>
<feature type="compositionally biased region" description="Basic and acidic residues" evidence="1">
    <location>
        <begin position="84"/>
        <end position="100"/>
    </location>
</feature>
<evidence type="ECO:0000256" key="2">
    <source>
        <dbReference type="SAM" id="Phobius"/>
    </source>
</evidence>
<dbReference type="Proteomes" id="UP000184063">
    <property type="component" value="Unassembled WGS sequence"/>
</dbReference>
<keyword evidence="2" id="KW-1133">Transmembrane helix</keyword>
<protein>
    <submittedName>
        <fullName evidence="3">Uncharacterized protein</fullName>
    </submittedName>
</protein>
<name>A0A1M3TLA3_ASPLC</name>
<feature type="region of interest" description="Disordered" evidence="1">
    <location>
        <begin position="79"/>
        <end position="100"/>
    </location>
</feature>
<reference evidence="4" key="1">
    <citation type="journal article" date="2017" name="Genome Biol.">
        <title>Comparative genomics reveals high biological diversity and specific adaptations in the industrially and medically important fungal genus Aspergillus.</title>
        <authorList>
            <person name="de Vries R.P."/>
            <person name="Riley R."/>
            <person name="Wiebenga A."/>
            <person name="Aguilar-Osorio G."/>
            <person name="Amillis S."/>
            <person name="Uchima C.A."/>
            <person name="Anderluh G."/>
            <person name="Asadollahi M."/>
            <person name="Askin M."/>
            <person name="Barry K."/>
            <person name="Battaglia E."/>
            <person name="Bayram O."/>
            <person name="Benocci T."/>
            <person name="Braus-Stromeyer S.A."/>
            <person name="Caldana C."/>
            <person name="Canovas D."/>
            <person name="Cerqueira G.C."/>
            <person name="Chen F."/>
            <person name="Chen W."/>
            <person name="Choi C."/>
            <person name="Clum A."/>
            <person name="Dos Santos R.A."/>
            <person name="Damasio A.R."/>
            <person name="Diallinas G."/>
            <person name="Emri T."/>
            <person name="Fekete E."/>
            <person name="Flipphi M."/>
            <person name="Freyberg S."/>
            <person name="Gallo A."/>
            <person name="Gournas C."/>
            <person name="Habgood R."/>
            <person name="Hainaut M."/>
            <person name="Harispe M.L."/>
            <person name="Henrissat B."/>
            <person name="Hilden K.S."/>
            <person name="Hope R."/>
            <person name="Hossain A."/>
            <person name="Karabika E."/>
            <person name="Karaffa L."/>
            <person name="Karanyi Z."/>
            <person name="Krasevec N."/>
            <person name="Kuo A."/>
            <person name="Kusch H."/>
            <person name="LaButti K."/>
            <person name="Lagendijk E.L."/>
            <person name="Lapidus A."/>
            <person name="Levasseur A."/>
            <person name="Lindquist E."/>
            <person name="Lipzen A."/>
            <person name="Logrieco A.F."/>
            <person name="MacCabe A."/>
            <person name="Maekelae M.R."/>
            <person name="Malavazi I."/>
            <person name="Melin P."/>
            <person name="Meyer V."/>
            <person name="Mielnichuk N."/>
            <person name="Miskei M."/>
            <person name="Molnar A.P."/>
            <person name="Mule G."/>
            <person name="Ngan C.Y."/>
            <person name="Orejas M."/>
            <person name="Orosz E."/>
            <person name="Ouedraogo J.P."/>
            <person name="Overkamp K.M."/>
            <person name="Park H.-S."/>
            <person name="Perrone G."/>
            <person name="Piumi F."/>
            <person name="Punt P.J."/>
            <person name="Ram A.F."/>
            <person name="Ramon A."/>
            <person name="Rauscher S."/>
            <person name="Record E."/>
            <person name="Riano-Pachon D.M."/>
            <person name="Robert V."/>
            <person name="Roehrig J."/>
            <person name="Ruller R."/>
            <person name="Salamov A."/>
            <person name="Salih N.S."/>
            <person name="Samson R.A."/>
            <person name="Sandor E."/>
            <person name="Sanguinetti M."/>
            <person name="Schuetze T."/>
            <person name="Sepcic K."/>
            <person name="Shelest E."/>
            <person name="Sherlock G."/>
            <person name="Sophianopoulou V."/>
            <person name="Squina F.M."/>
            <person name="Sun H."/>
            <person name="Susca A."/>
            <person name="Todd R.B."/>
            <person name="Tsang A."/>
            <person name="Unkles S.E."/>
            <person name="van de Wiele N."/>
            <person name="van Rossen-Uffink D."/>
            <person name="Oliveira J.V."/>
            <person name="Vesth T.C."/>
            <person name="Visser J."/>
            <person name="Yu J.-H."/>
            <person name="Zhou M."/>
            <person name="Andersen M.R."/>
            <person name="Archer D.B."/>
            <person name="Baker S.E."/>
            <person name="Benoit I."/>
            <person name="Brakhage A.A."/>
            <person name="Braus G.H."/>
            <person name="Fischer R."/>
            <person name="Frisvad J.C."/>
            <person name="Goldman G.H."/>
            <person name="Houbraken J."/>
            <person name="Oakley B."/>
            <person name="Pocsi I."/>
            <person name="Scazzocchio C."/>
            <person name="Seiboth B."/>
            <person name="vanKuyk P.A."/>
            <person name="Wortman J."/>
            <person name="Dyer P.S."/>
            <person name="Grigoriev I.V."/>
        </authorList>
    </citation>
    <scope>NUCLEOTIDE SEQUENCE [LARGE SCALE GENOMIC DNA]</scope>
    <source>
        <strain evidence="4">CBS 106.47</strain>
    </source>
</reference>
<feature type="transmembrane region" description="Helical" evidence="2">
    <location>
        <begin position="57"/>
        <end position="75"/>
    </location>
</feature>
<evidence type="ECO:0000313" key="4">
    <source>
        <dbReference type="Proteomes" id="UP000184063"/>
    </source>
</evidence>
<gene>
    <name evidence="3" type="ORF">ASPFODRAFT_576405</name>
</gene>
<evidence type="ECO:0000256" key="1">
    <source>
        <dbReference type="SAM" id="MobiDB-lite"/>
    </source>
</evidence>